<dbReference type="EMBL" id="JBBPBN010000007">
    <property type="protein sequence ID" value="KAK9033617.1"/>
    <property type="molecule type" value="Genomic_DNA"/>
</dbReference>
<evidence type="ECO:0000313" key="2">
    <source>
        <dbReference type="EMBL" id="KAK9033617.1"/>
    </source>
</evidence>
<feature type="compositionally biased region" description="Low complexity" evidence="1">
    <location>
        <begin position="1"/>
        <end position="14"/>
    </location>
</feature>
<keyword evidence="3" id="KW-1185">Reference proteome</keyword>
<organism evidence="2 3">
    <name type="scientific">Hibiscus sabdariffa</name>
    <name type="common">roselle</name>
    <dbReference type="NCBI Taxonomy" id="183260"/>
    <lineage>
        <taxon>Eukaryota</taxon>
        <taxon>Viridiplantae</taxon>
        <taxon>Streptophyta</taxon>
        <taxon>Embryophyta</taxon>
        <taxon>Tracheophyta</taxon>
        <taxon>Spermatophyta</taxon>
        <taxon>Magnoliopsida</taxon>
        <taxon>eudicotyledons</taxon>
        <taxon>Gunneridae</taxon>
        <taxon>Pentapetalae</taxon>
        <taxon>rosids</taxon>
        <taxon>malvids</taxon>
        <taxon>Malvales</taxon>
        <taxon>Malvaceae</taxon>
        <taxon>Malvoideae</taxon>
        <taxon>Hibiscus</taxon>
    </lineage>
</organism>
<evidence type="ECO:0000313" key="3">
    <source>
        <dbReference type="Proteomes" id="UP001396334"/>
    </source>
</evidence>
<gene>
    <name evidence="2" type="ORF">V6N11_049804</name>
</gene>
<feature type="region of interest" description="Disordered" evidence="1">
    <location>
        <begin position="72"/>
        <end position="94"/>
    </location>
</feature>
<name>A0ABR2T8C5_9ROSI</name>
<dbReference type="Proteomes" id="UP001396334">
    <property type="component" value="Unassembled WGS sequence"/>
</dbReference>
<accession>A0ABR2T8C5</accession>
<protein>
    <submittedName>
        <fullName evidence="2">Uncharacterized protein</fullName>
    </submittedName>
</protein>
<feature type="region of interest" description="Disordered" evidence="1">
    <location>
        <begin position="1"/>
        <end position="32"/>
    </location>
</feature>
<proteinExistence type="predicted"/>
<evidence type="ECO:0000256" key="1">
    <source>
        <dbReference type="SAM" id="MobiDB-lite"/>
    </source>
</evidence>
<comment type="caution">
    <text evidence="2">The sequence shown here is derived from an EMBL/GenBank/DDBJ whole genome shotgun (WGS) entry which is preliminary data.</text>
</comment>
<reference evidence="2 3" key="1">
    <citation type="journal article" date="2024" name="G3 (Bethesda)">
        <title>Genome assembly of Hibiscus sabdariffa L. provides insights into metabolisms of medicinal natural products.</title>
        <authorList>
            <person name="Kim T."/>
        </authorList>
    </citation>
    <scope>NUCLEOTIDE SEQUENCE [LARGE SCALE GENOMIC DNA]</scope>
    <source>
        <strain evidence="2">TK-2024</strain>
        <tissue evidence="2">Old leaves</tissue>
    </source>
</reference>
<sequence>MSSTSSPILPSTPLNLEGQIIPLPPKPPPTTRDSIFQPVVPNLPEPSLSLYPNHETHMPATVGLDLNDNVVSPEMVSHSRPPPPRVPVETLLRP</sequence>